<feature type="transmembrane region" description="Helical" evidence="2">
    <location>
        <begin position="114"/>
        <end position="136"/>
    </location>
</feature>
<sequence length="354" mass="38460">MVESVSVQVVTAASGEPGASGAPGLFGTLVREYRVLIVEPGKEPLFLLLVGFILSFAFIRLSVRLIRHGVRWWPGNITPGGLHIHHMVFGIFFWLVAGIGSFTIPAAADGWRSLLGFLFGVGCGLVLDEFALILHLEDVYWSEQGRKSVDAVILGILLTGLLLVIGPPVGFYELGGSPLGVTAVLCANLVLVVVTLLKGKIWTGLLGIMLPPLCLVGAVRLALPSSPWARWRYTGRARRMARARRREARLHRRLDRLKQRFFDLIAGAPTPALPVPGRRAAARGEADGVPAPGPVTAAVLAAEEEERRAEPWTARLAARRATAAARRRAVRAGRRTARTVRVRRPRGSGPFRTR</sequence>
<organism evidence="3 4">
    <name type="scientific">Allostreptomyces psammosilenae</name>
    <dbReference type="NCBI Taxonomy" id="1892865"/>
    <lineage>
        <taxon>Bacteria</taxon>
        <taxon>Bacillati</taxon>
        <taxon>Actinomycetota</taxon>
        <taxon>Actinomycetes</taxon>
        <taxon>Kitasatosporales</taxon>
        <taxon>Streptomycetaceae</taxon>
        <taxon>Allostreptomyces</taxon>
    </lineage>
</organism>
<feature type="transmembrane region" description="Helical" evidence="2">
    <location>
        <begin position="204"/>
        <end position="223"/>
    </location>
</feature>
<evidence type="ECO:0000256" key="2">
    <source>
        <dbReference type="SAM" id="Phobius"/>
    </source>
</evidence>
<evidence type="ECO:0000313" key="4">
    <source>
        <dbReference type="Proteomes" id="UP000567795"/>
    </source>
</evidence>
<evidence type="ECO:0008006" key="5">
    <source>
        <dbReference type="Google" id="ProtNLM"/>
    </source>
</evidence>
<keyword evidence="2" id="KW-0472">Membrane</keyword>
<name>A0A852ZTK7_9ACTN</name>
<dbReference type="RefSeq" id="WP_218904023.1">
    <property type="nucleotide sequence ID" value="NZ_JACBZD010000001.1"/>
</dbReference>
<feature type="transmembrane region" description="Helical" evidence="2">
    <location>
        <begin position="45"/>
        <end position="66"/>
    </location>
</feature>
<comment type="caution">
    <text evidence="3">The sequence shown here is derived from an EMBL/GenBank/DDBJ whole genome shotgun (WGS) entry which is preliminary data.</text>
</comment>
<evidence type="ECO:0000313" key="3">
    <source>
        <dbReference type="EMBL" id="NYI05669.1"/>
    </source>
</evidence>
<accession>A0A852ZTK7</accession>
<keyword evidence="2" id="KW-0812">Transmembrane</keyword>
<gene>
    <name evidence="3" type="ORF">FHU37_002612</name>
</gene>
<feature type="compositionally biased region" description="Basic residues" evidence="1">
    <location>
        <begin position="325"/>
        <end position="346"/>
    </location>
</feature>
<reference evidence="3 4" key="1">
    <citation type="submission" date="2020-07" db="EMBL/GenBank/DDBJ databases">
        <title>Sequencing the genomes of 1000 actinobacteria strains.</title>
        <authorList>
            <person name="Klenk H.-P."/>
        </authorList>
    </citation>
    <scope>NUCLEOTIDE SEQUENCE [LARGE SCALE GENOMIC DNA]</scope>
    <source>
        <strain evidence="3 4">DSM 42178</strain>
    </source>
</reference>
<feature type="transmembrane region" description="Helical" evidence="2">
    <location>
        <begin position="178"/>
        <end position="197"/>
    </location>
</feature>
<protein>
    <recommendedName>
        <fullName evidence="5">Integral membrane protein</fullName>
    </recommendedName>
</protein>
<keyword evidence="2" id="KW-1133">Transmembrane helix</keyword>
<feature type="transmembrane region" description="Helical" evidence="2">
    <location>
        <begin position="87"/>
        <end position="108"/>
    </location>
</feature>
<dbReference type="EMBL" id="JACBZD010000001">
    <property type="protein sequence ID" value="NYI05669.1"/>
    <property type="molecule type" value="Genomic_DNA"/>
</dbReference>
<feature type="region of interest" description="Disordered" evidence="1">
    <location>
        <begin position="323"/>
        <end position="354"/>
    </location>
</feature>
<feature type="transmembrane region" description="Helical" evidence="2">
    <location>
        <begin position="148"/>
        <end position="166"/>
    </location>
</feature>
<proteinExistence type="predicted"/>
<dbReference type="AlphaFoldDB" id="A0A852ZTK7"/>
<keyword evidence="4" id="KW-1185">Reference proteome</keyword>
<evidence type="ECO:0000256" key="1">
    <source>
        <dbReference type="SAM" id="MobiDB-lite"/>
    </source>
</evidence>
<dbReference type="Proteomes" id="UP000567795">
    <property type="component" value="Unassembled WGS sequence"/>
</dbReference>